<feature type="transmembrane region" description="Helical" evidence="6">
    <location>
        <begin position="153"/>
        <end position="177"/>
    </location>
</feature>
<feature type="transmembrane region" description="Helical" evidence="6">
    <location>
        <begin position="282"/>
        <end position="315"/>
    </location>
</feature>
<evidence type="ECO:0000256" key="1">
    <source>
        <dbReference type="ARBA" id="ARBA00004651"/>
    </source>
</evidence>
<feature type="transmembrane region" description="Helical" evidence="6">
    <location>
        <begin position="240"/>
        <end position="262"/>
    </location>
</feature>
<keyword evidence="3 6" id="KW-0812">Transmembrane</keyword>
<feature type="transmembrane region" description="Helical" evidence="6">
    <location>
        <begin position="396"/>
        <end position="417"/>
    </location>
</feature>
<comment type="subcellular location">
    <subcellularLocation>
        <location evidence="1">Cell membrane</location>
        <topology evidence="1">Multi-pass membrane protein</topology>
    </subcellularLocation>
</comment>
<organism evidence="7 8">
    <name type="scientific">Pseudonocardia eucalypti</name>
    <dbReference type="NCBI Taxonomy" id="648755"/>
    <lineage>
        <taxon>Bacteria</taxon>
        <taxon>Bacillati</taxon>
        <taxon>Actinomycetota</taxon>
        <taxon>Actinomycetes</taxon>
        <taxon>Pseudonocardiales</taxon>
        <taxon>Pseudonocardiaceae</taxon>
        <taxon>Pseudonocardia</taxon>
    </lineage>
</organism>
<feature type="transmembrane region" description="Helical" evidence="6">
    <location>
        <begin position="50"/>
        <end position="71"/>
    </location>
</feature>
<evidence type="ECO:0000313" key="7">
    <source>
        <dbReference type="EMBL" id="GAA5157032.1"/>
    </source>
</evidence>
<feature type="transmembrane region" description="Helical" evidence="6">
    <location>
        <begin position="336"/>
        <end position="357"/>
    </location>
</feature>
<evidence type="ECO:0000313" key="8">
    <source>
        <dbReference type="Proteomes" id="UP001428817"/>
    </source>
</evidence>
<feature type="transmembrane region" description="Helical" evidence="6">
    <location>
        <begin position="92"/>
        <end position="120"/>
    </location>
</feature>
<evidence type="ECO:0000256" key="2">
    <source>
        <dbReference type="ARBA" id="ARBA00022475"/>
    </source>
</evidence>
<dbReference type="RefSeq" id="WP_185059423.1">
    <property type="nucleotide sequence ID" value="NZ_BAABJP010000015.1"/>
</dbReference>
<dbReference type="PANTHER" id="PTHR42770">
    <property type="entry name" value="AMINO ACID TRANSPORTER-RELATED"/>
    <property type="match status" value="1"/>
</dbReference>
<keyword evidence="5 6" id="KW-0472">Membrane</keyword>
<keyword evidence="4 6" id="KW-1133">Transmembrane helix</keyword>
<dbReference type="Pfam" id="PF13520">
    <property type="entry name" value="AA_permease_2"/>
    <property type="match status" value="1"/>
</dbReference>
<dbReference type="PIRSF" id="PIRSF006060">
    <property type="entry name" value="AA_transporter"/>
    <property type="match status" value="1"/>
</dbReference>
<accession>A0ABP9Q586</accession>
<reference evidence="8" key="1">
    <citation type="journal article" date="2019" name="Int. J. Syst. Evol. Microbiol.">
        <title>The Global Catalogue of Microorganisms (GCM) 10K type strain sequencing project: providing services to taxonomists for standard genome sequencing and annotation.</title>
        <authorList>
            <consortium name="The Broad Institute Genomics Platform"/>
            <consortium name="The Broad Institute Genome Sequencing Center for Infectious Disease"/>
            <person name="Wu L."/>
            <person name="Ma J."/>
        </authorList>
    </citation>
    <scope>NUCLEOTIDE SEQUENCE [LARGE SCALE GENOMIC DNA]</scope>
    <source>
        <strain evidence="8">JCM 18303</strain>
    </source>
</reference>
<keyword evidence="2" id="KW-1003">Cell membrane</keyword>
<feature type="transmembrane region" description="Helical" evidence="6">
    <location>
        <begin position="363"/>
        <end position="384"/>
    </location>
</feature>
<name>A0ABP9Q586_9PSEU</name>
<evidence type="ECO:0000256" key="6">
    <source>
        <dbReference type="SAM" id="Phobius"/>
    </source>
</evidence>
<dbReference type="PANTHER" id="PTHR42770:SF7">
    <property type="entry name" value="MEMBRANE PROTEIN"/>
    <property type="match status" value="1"/>
</dbReference>
<dbReference type="Proteomes" id="UP001428817">
    <property type="component" value="Unassembled WGS sequence"/>
</dbReference>
<evidence type="ECO:0000256" key="5">
    <source>
        <dbReference type="ARBA" id="ARBA00023136"/>
    </source>
</evidence>
<evidence type="ECO:0000256" key="4">
    <source>
        <dbReference type="ARBA" id="ARBA00022989"/>
    </source>
</evidence>
<dbReference type="InterPro" id="IPR002293">
    <property type="entry name" value="AA/rel_permease1"/>
</dbReference>
<dbReference type="InterPro" id="IPR050367">
    <property type="entry name" value="APC_superfamily"/>
</dbReference>
<sequence length="471" mass="48256">MVAEESGSPRRLHRGLLVLGTLLITLSAITPASSVFIIAPGVMATAGTGAVASFLAAGVVGIFMAFVYAELSSAFPLTGGEYAIVGRTLGRLPGFMIMILIGFTNLLILAVIALGVGIYLGVVFPGLPAAPVAAVTCLLAAAFAVLDIKFNAVLTGIFLAIEMLALAAVCVLGFGNAHRSVGELLTAPVVAGTGGGLSPASLGVIVTATAVAIFAYNGYGGAVYFGEETENASRNIARAILWALGITVAVELIPVTAVLVGAPDLGELFGAPNMMAHFLDSVGGPTLSTLVSLGIAVAIVNAVLAILLMVARMLFSSGRDQAWPAPMSAGLRALHPRFGTPWVATLVAGAIAAAVCFLDEKLLLVLTGTALVVVYFVLCVAALNGRRTGSTAHGSYRMPLFPLPPLLAMAALAYVGYVSATDPEIGRPSLIVTAVVLVVAAAYYLLWVRRRGGWVMRDGSSDESTSRATTT</sequence>
<feature type="transmembrane region" description="Helical" evidence="6">
    <location>
        <begin position="126"/>
        <end position="146"/>
    </location>
</feature>
<feature type="transmembrane region" description="Helical" evidence="6">
    <location>
        <begin position="197"/>
        <end position="219"/>
    </location>
</feature>
<dbReference type="Gene3D" id="1.20.1740.10">
    <property type="entry name" value="Amino acid/polyamine transporter I"/>
    <property type="match status" value="1"/>
</dbReference>
<keyword evidence="8" id="KW-1185">Reference proteome</keyword>
<evidence type="ECO:0000256" key="3">
    <source>
        <dbReference type="ARBA" id="ARBA00022692"/>
    </source>
</evidence>
<comment type="caution">
    <text evidence="7">The sequence shown here is derived from an EMBL/GenBank/DDBJ whole genome shotgun (WGS) entry which is preliminary data.</text>
</comment>
<protein>
    <submittedName>
        <fullName evidence="7">APC family permease</fullName>
    </submittedName>
</protein>
<dbReference type="EMBL" id="BAABJP010000015">
    <property type="protein sequence ID" value="GAA5157032.1"/>
    <property type="molecule type" value="Genomic_DNA"/>
</dbReference>
<feature type="transmembrane region" description="Helical" evidence="6">
    <location>
        <begin position="429"/>
        <end position="447"/>
    </location>
</feature>
<gene>
    <name evidence="7" type="ORF">GCM10023321_34530</name>
</gene>
<proteinExistence type="predicted"/>